<feature type="compositionally biased region" description="Basic residues" evidence="2">
    <location>
        <begin position="493"/>
        <end position="508"/>
    </location>
</feature>
<comment type="caution">
    <text evidence="3">The sequence shown here is derived from an EMBL/GenBank/DDBJ whole genome shotgun (WGS) entry which is preliminary data.</text>
</comment>
<protein>
    <submittedName>
        <fullName evidence="3">Uncharacterized protein</fullName>
    </submittedName>
</protein>
<dbReference type="PANTHER" id="PTHR42023:SF1">
    <property type="entry name" value="BHLH DOMAIN-CONTAINING PROTEIN"/>
    <property type="match status" value="1"/>
</dbReference>
<sequence length="758" mass="83017">MSAVWGRLRAVSSTEVLQLPLNKKQRREDASRIAQEGASDKAFWQYNFDSRLNALGITTTTGTDPYPYRYEIQKGKTVPRNGDAKEAMQLDRSSPVSYIEDDVHDSPVFTPPPPRNPLRKLQRDPNWRPTSSIYDIDVTVASPSAVPSPLQVNAAKMDTRVAATQISPPSSPDIDSPVRKLSPEDVSPIDDEFDMSQQDMIRGAHPISQAQLEAGPKVHASPPHSSIPTMRRDRRKQQEAALATRRETRNRDSNTPPPVKATQHSHSGTGGIPRSDGMRWDRGGSPSFGQSSLNPSPPEELPMGCTTTISGPVRSPRDQHSPSFGERVRQLGIGRSKPEPVESRPAWNGASGRSVLVQPVRDNIRAAPLQAPPKTSRRAGRGRGVPTNEPSTPGPSETRSGPADSAHQTLPSQVAQRHQQPLRMPLGKDGIDQRGVSPQDDGAQSYPSPPYSGSPMRMSPETARLSRPPTNTSEASSAQLPMPPIVIPNAGKAIKRKPPPAHSNHKHPAQGSLSANTLQSARNETAAAEDHDDGWVQPPSRFSISTRATSHTGSPRPSGDDDRPPVPDAAAATPSVMDRSRPRYADEVSDAPSAQPIVISVKPFSTFARKDKTAHEEPAMPAPQRRETSSADVNKGRPLSVMSTSKALPPAPPELLSAHDRVGNLKARLDNLAHRRNNINRSIKQMTELMPNDNLMASAEVLRKREIERLKVERLREELADVQQEEYELGLKLHRAYKRLDREAEFEPTGLWVRRVTG</sequence>
<feature type="compositionally biased region" description="Polar residues" evidence="2">
    <location>
        <begin position="511"/>
        <end position="523"/>
    </location>
</feature>
<feature type="compositionally biased region" description="Polar residues" evidence="2">
    <location>
        <begin position="406"/>
        <end position="419"/>
    </location>
</feature>
<dbReference type="EMBL" id="JAPDFR010000001">
    <property type="protein sequence ID" value="KAK0392581.1"/>
    <property type="molecule type" value="Genomic_DNA"/>
</dbReference>
<dbReference type="AlphaFoldDB" id="A0AA39LCC7"/>
<name>A0AA39LCC7_SARSR</name>
<keyword evidence="4" id="KW-1185">Reference proteome</keyword>
<keyword evidence="1" id="KW-0175">Coiled coil</keyword>
<dbReference type="PANTHER" id="PTHR42023">
    <property type="entry name" value="BHLH DOMAIN-CONTAINING PROTEIN"/>
    <property type="match status" value="1"/>
</dbReference>
<evidence type="ECO:0000256" key="1">
    <source>
        <dbReference type="SAM" id="Coils"/>
    </source>
</evidence>
<accession>A0AA39LCC7</accession>
<feature type="compositionally biased region" description="Polar residues" evidence="2">
    <location>
        <begin position="540"/>
        <end position="552"/>
    </location>
</feature>
<feature type="region of interest" description="Disordered" evidence="2">
    <location>
        <begin position="161"/>
        <end position="636"/>
    </location>
</feature>
<evidence type="ECO:0000313" key="3">
    <source>
        <dbReference type="EMBL" id="KAK0392581.1"/>
    </source>
</evidence>
<evidence type="ECO:0000256" key="2">
    <source>
        <dbReference type="SAM" id="MobiDB-lite"/>
    </source>
</evidence>
<feature type="compositionally biased region" description="Polar residues" evidence="2">
    <location>
        <begin position="388"/>
        <end position="399"/>
    </location>
</feature>
<feature type="region of interest" description="Disordered" evidence="2">
    <location>
        <begin position="101"/>
        <end position="129"/>
    </location>
</feature>
<proteinExistence type="predicted"/>
<evidence type="ECO:0000313" key="4">
    <source>
        <dbReference type="Proteomes" id="UP001175261"/>
    </source>
</evidence>
<feature type="compositionally biased region" description="Polar residues" evidence="2">
    <location>
        <begin position="468"/>
        <end position="479"/>
    </location>
</feature>
<organism evidence="3 4">
    <name type="scientific">Sarocladium strictum</name>
    <name type="common">Black bundle disease fungus</name>
    <name type="synonym">Acremonium strictum</name>
    <dbReference type="NCBI Taxonomy" id="5046"/>
    <lineage>
        <taxon>Eukaryota</taxon>
        <taxon>Fungi</taxon>
        <taxon>Dikarya</taxon>
        <taxon>Ascomycota</taxon>
        <taxon>Pezizomycotina</taxon>
        <taxon>Sordariomycetes</taxon>
        <taxon>Hypocreomycetidae</taxon>
        <taxon>Hypocreales</taxon>
        <taxon>Sarocladiaceae</taxon>
        <taxon>Sarocladium</taxon>
    </lineage>
</organism>
<dbReference type="Proteomes" id="UP001175261">
    <property type="component" value="Unassembled WGS sequence"/>
</dbReference>
<reference evidence="3" key="1">
    <citation type="submission" date="2022-10" db="EMBL/GenBank/DDBJ databases">
        <title>Determination and structural analysis of whole genome sequence of Sarocladium strictum F4-1.</title>
        <authorList>
            <person name="Hu L."/>
            <person name="Jiang Y."/>
        </authorList>
    </citation>
    <scope>NUCLEOTIDE SEQUENCE</scope>
    <source>
        <strain evidence="3">F4-1</strain>
    </source>
</reference>
<feature type="compositionally biased region" description="Basic and acidic residues" evidence="2">
    <location>
        <begin position="608"/>
        <end position="629"/>
    </location>
</feature>
<feature type="compositionally biased region" description="Low complexity" evidence="2">
    <location>
        <begin position="166"/>
        <end position="175"/>
    </location>
</feature>
<gene>
    <name evidence="3" type="ORF">NLU13_2076</name>
</gene>
<feature type="coiled-coil region" evidence="1">
    <location>
        <begin position="669"/>
        <end position="725"/>
    </location>
</feature>